<dbReference type="InterPro" id="IPR003593">
    <property type="entry name" value="AAA+_ATPase"/>
</dbReference>
<evidence type="ECO:0000256" key="8">
    <source>
        <dbReference type="ARBA" id="ARBA00023125"/>
    </source>
</evidence>
<dbReference type="PROSITE" id="PS00675">
    <property type="entry name" value="SIGMA54_INTERACT_1"/>
    <property type="match status" value="1"/>
</dbReference>
<dbReference type="InterPro" id="IPR058031">
    <property type="entry name" value="AAA_lid_NorR"/>
</dbReference>
<evidence type="ECO:0000256" key="6">
    <source>
        <dbReference type="ARBA" id="ARBA00022840"/>
    </source>
</evidence>
<dbReference type="Gene3D" id="3.30.70.260">
    <property type="match status" value="1"/>
</dbReference>
<dbReference type="GO" id="GO:0003677">
    <property type="term" value="F:DNA binding"/>
    <property type="evidence" value="ECO:0007669"/>
    <property type="project" value="UniProtKB-KW"/>
</dbReference>
<evidence type="ECO:0000313" key="14">
    <source>
        <dbReference type="EMBL" id="RCU43670.1"/>
    </source>
</evidence>
<dbReference type="SUPFAM" id="SSF46689">
    <property type="entry name" value="Homeodomain-like"/>
    <property type="match status" value="1"/>
</dbReference>
<gene>
    <name evidence="14" type="ORF">DU002_18560</name>
</gene>
<dbReference type="GO" id="GO:0005737">
    <property type="term" value="C:cytoplasm"/>
    <property type="evidence" value="ECO:0007669"/>
    <property type="project" value="UniProtKB-SubCell"/>
</dbReference>
<dbReference type="EMBL" id="QPID01000015">
    <property type="protein sequence ID" value="RCU43670.1"/>
    <property type="molecule type" value="Genomic_DNA"/>
</dbReference>
<dbReference type="PANTHER" id="PTHR32071">
    <property type="entry name" value="TRANSCRIPTIONAL REGULATORY PROTEIN"/>
    <property type="match status" value="1"/>
</dbReference>
<dbReference type="OrthoDB" id="9804019at2"/>
<feature type="domain" description="ACT" evidence="13">
    <location>
        <begin position="2"/>
        <end position="75"/>
    </location>
</feature>
<evidence type="ECO:0000259" key="13">
    <source>
        <dbReference type="PROSITE" id="PS51671"/>
    </source>
</evidence>
<dbReference type="InterPro" id="IPR025943">
    <property type="entry name" value="Sigma_54_int_dom_ATP-bd_2"/>
</dbReference>
<dbReference type="Gene3D" id="1.10.10.60">
    <property type="entry name" value="Homeodomain-like"/>
    <property type="match status" value="1"/>
</dbReference>
<keyword evidence="9" id="KW-0010">Activator</keyword>
<name>A0A368N0H7_9GAMM</name>
<evidence type="ECO:0000256" key="2">
    <source>
        <dbReference type="ARBA" id="ARBA00022490"/>
    </source>
</evidence>
<evidence type="ECO:0000256" key="7">
    <source>
        <dbReference type="ARBA" id="ARBA00023015"/>
    </source>
</evidence>
<evidence type="ECO:0000256" key="1">
    <source>
        <dbReference type="ARBA" id="ARBA00004496"/>
    </source>
</evidence>
<dbReference type="Proteomes" id="UP000252558">
    <property type="component" value="Unassembled WGS sequence"/>
</dbReference>
<reference evidence="14 15" key="1">
    <citation type="submission" date="2018-07" db="EMBL/GenBank/DDBJ databases">
        <title>Corallincola holothuriorum sp. nov., a new facultative anaerobe isolated from sea cucumber Apostichopus japonicus.</title>
        <authorList>
            <person name="Xia H."/>
        </authorList>
    </citation>
    <scope>NUCLEOTIDE SEQUENCE [LARGE SCALE GENOMIC DNA]</scope>
    <source>
        <strain evidence="14 15">C4</strain>
    </source>
</reference>
<keyword evidence="3" id="KW-0678">Repressor</keyword>
<keyword evidence="10" id="KW-0804">Transcription</keyword>
<keyword evidence="2" id="KW-0963">Cytoplasm</keyword>
<accession>A0A368N0H7</accession>
<dbReference type="GO" id="GO:0006355">
    <property type="term" value="P:regulation of DNA-templated transcription"/>
    <property type="evidence" value="ECO:0007669"/>
    <property type="project" value="InterPro"/>
</dbReference>
<dbReference type="AlphaFoldDB" id="A0A368N0H7"/>
<dbReference type="InterPro" id="IPR002078">
    <property type="entry name" value="Sigma_54_int"/>
</dbReference>
<dbReference type="Pfam" id="PF25601">
    <property type="entry name" value="AAA_lid_14"/>
    <property type="match status" value="1"/>
</dbReference>
<dbReference type="Gene3D" id="1.10.8.60">
    <property type="match status" value="1"/>
</dbReference>
<dbReference type="SMART" id="SM00091">
    <property type="entry name" value="PAS"/>
    <property type="match status" value="1"/>
</dbReference>
<dbReference type="InterPro" id="IPR009057">
    <property type="entry name" value="Homeodomain-like_sf"/>
</dbReference>
<dbReference type="NCBIfam" id="TIGR04381">
    <property type="entry name" value="HTH_TypR"/>
    <property type="match status" value="1"/>
</dbReference>
<dbReference type="PROSITE" id="PS50045">
    <property type="entry name" value="SIGMA54_INTERACT_4"/>
    <property type="match status" value="1"/>
</dbReference>
<dbReference type="InterPro" id="IPR045865">
    <property type="entry name" value="ACT-like_dom_sf"/>
</dbReference>
<dbReference type="PROSITE" id="PS00688">
    <property type="entry name" value="SIGMA54_INTERACT_3"/>
    <property type="match status" value="1"/>
</dbReference>
<dbReference type="SUPFAM" id="SSF55021">
    <property type="entry name" value="ACT-like"/>
    <property type="match status" value="1"/>
</dbReference>
<dbReference type="Pfam" id="PF18024">
    <property type="entry name" value="HTH_50"/>
    <property type="match status" value="1"/>
</dbReference>
<dbReference type="SUPFAM" id="SSF55785">
    <property type="entry name" value="PYP-like sensor domain (PAS domain)"/>
    <property type="match status" value="1"/>
</dbReference>
<dbReference type="PROSITE" id="PS51671">
    <property type="entry name" value="ACT"/>
    <property type="match status" value="1"/>
</dbReference>
<keyword evidence="15" id="KW-1185">Reference proteome</keyword>
<evidence type="ECO:0000256" key="3">
    <source>
        <dbReference type="ARBA" id="ARBA00022491"/>
    </source>
</evidence>
<comment type="caution">
    <text evidence="14">The sequence shown here is derived from an EMBL/GenBank/DDBJ whole genome shotgun (WGS) entry which is preliminary data.</text>
</comment>
<organism evidence="14 15">
    <name type="scientific">Corallincola holothuriorum</name>
    <dbReference type="NCBI Taxonomy" id="2282215"/>
    <lineage>
        <taxon>Bacteria</taxon>
        <taxon>Pseudomonadati</taxon>
        <taxon>Pseudomonadota</taxon>
        <taxon>Gammaproteobacteria</taxon>
        <taxon>Alteromonadales</taxon>
        <taxon>Psychromonadaceae</taxon>
        <taxon>Corallincola</taxon>
    </lineage>
</organism>
<keyword evidence="6" id="KW-0067">ATP-binding</keyword>
<dbReference type="SUPFAM" id="SSF52540">
    <property type="entry name" value="P-loop containing nucleoside triphosphate hydrolases"/>
    <property type="match status" value="1"/>
</dbReference>
<dbReference type="Gene3D" id="3.40.50.300">
    <property type="entry name" value="P-loop containing nucleotide triphosphate hydrolases"/>
    <property type="match status" value="1"/>
</dbReference>
<keyword evidence="8" id="KW-0238">DNA-binding</keyword>
<protein>
    <recommendedName>
        <fullName evidence="11">HTH-type transcriptional regulatory protein TyrR</fullName>
    </recommendedName>
</protein>
<comment type="subcellular location">
    <subcellularLocation>
        <location evidence="1">Cytoplasm</location>
    </subcellularLocation>
</comment>
<evidence type="ECO:0000256" key="5">
    <source>
        <dbReference type="ARBA" id="ARBA00022797"/>
    </source>
</evidence>
<dbReference type="NCBIfam" id="NF008085">
    <property type="entry name" value="PRK10820.1"/>
    <property type="match status" value="1"/>
</dbReference>
<dbReference type="Gene3D" id="3.30.450.20">
    <property type="entry name" value="PAS domain"/>
    <property type="match status" value="1"/>
</dbReference>
<dbReference type="InterPro" id="IPR035965">
    <property type="entry name" value="PAS-like_dom_sf"/>
</dbReference>
<dbReference type="InterPro" id="IPR002912">
    <property type="entry name" value="ACT_dom"/>
</dbReference>
<dbReference type="CDD" id="cd04877">
    <property type="entry name" value="ACT_TyrR"/>
    <property type="match status" value="1"/>
</dbReference>
<evidence type="ECO:0000256" key="9">
    <source>
        <dbReference type="ARBA" id="ARBA00023159"/>
    </source>
</evidence>
<dbReference type="InterPro" id="IPR030828">
    <property type="entry name" value="HTH_TyrR"/>
</dbReference>
<dbReference type="PROSITE" id="PS00676">
    <property type="entry name" value="SIGMA54_INTERACT_2"/>
    <property type="match status" value="1"/>
</dbReference>
<dbReference type="FunFam" id="3.40.50.300:FF:000006">
    <property type="entry name" value="DNA-binding transcriptional regulator NtrC"/>
    <property type="match status" value="1"/>
</dbReference>
<evidence type="ECO:0000256" key="10">
    <source>
        <dbReference type="ARBA" id="ARBA00023163"/>
    </source>
</evidence>
<keyword evidence="7" id="KW-0805">Transcription regulation</keyword>
<dbReference type="InterPro" id="IPR025944">
    <property type="entry name" value="Sigma_54_int_dom_CS"/>
</dbReference>
<sequence>MRLEVVCEDRLGIAQEVLVILVEHGINLKSIETDQKRNIFLNFPGLAFEELQKLMPALRLIHGVEDVRTVPYTPSERGHYESETLLRTLPDPVFSIDLKCRIVVVNEAAAIALRLKTEKIVGGGLNQWVHGFSFQRWMEADEVIAQAAKITMAGKTYLADVLPIRVPDLEGQSILAGAVVVLKSVDRLGEQVTAFQRQSDDGFSRIFAESSHMKRVLSQARKMAQLDAPLLIHGETGTGKELLARACHEFSFRGDRPFIALNCASLPDNVAEHELFGFSANAFEGAGEGKRGVFEQADGGTVFLDEIGDMSEGLQVKFLRFLQDGTFRRVGAEEEVKVSVRVICATQKDLPAMVQQAEFREDLYYRLNVLNLRVPALRERKADIVPLAELFVARYSRQLGRPTPNLTKQCQDVVQQYPWPGNVRQLENSVYQAVSLLEGHEIDAEDLQLPSYSSGFGYYDDNFEGSLEEATKRFESNLLRRLYPAYPSTRQLARKLGVSHTAIANKLREYGINKKSISNT</sequence>
<dbReference type="CDD" id="cd00009">
    <property type="entry name" value="AAA"/>
    <property type="match status" value="1"/>
</dbReference>
<dbReference type="Pfam" id="PF00158">
    <property type="entry name" value="Sigma54_activat"/>
    <property type="match status" value="1"/>
</dbReference>
<evidence type="ECO:0000313" key="15">
    <source>
        <dbReference type="Proteomes" id="UP000252558"/>
    </source>
</evidence>
<evidence type="ECO:0000256" key="4">
    <source>
        <dbReference type="ARBA" id="ARBA00022741"/>
    </source>
</evidence>
<evidence type="ECO:0000256" key="11">
    <source>
        <dbReference type="ARBA" id="ARBA00029500"/>
    </source>
</evidence>
<dbReference type="RefSeq" id="WP_114339953.1">
    <property type="nucleotide sequence ID" value="NZ_QPID01000015.1"/>
</dbReference>
<keyword evidence="5" id="KW-0058">Aromatic hydrocarbons catabolism</keyword>
<dbReference type="SMART" id="SM00382">
    <property type="entry name" value="AAA"/>
    <property type="match status" value="1"/>
</dbReference>
<dbReference type="PANTHER" id="PTHR32071:SF3">
    <property type="entry name" value="HTH-TYPE TRANSCRIPTIONAL REGULATORY PROTEIN TYRR"/>
    <property type="match status" value="1"/>
</dbReference>
<dbReference type="GO" id="GO:0005524">
    <property type="term" value="F:ATP binding"/>
    <property type="evidence" value="ECO:0007669"/>
    <property type="project" value="UniProtKB-KW"/>
</dbReference>
<evidence type="ECO:0000259" key="12">
    <source>
        <dbReference type="PROSITE" id="PS50045"/>
    </source>
</evidence>
<keyword evidence="4" id="KW-0547">Nucleotide-binding</keyword>
<dbReference type="InterPro" id="IPR000014">
    <property type="entry name" value="PAS"/>
</dbReference>
<dbReference type="InterPro" id="IPR025662">
    <property type="entry name" value="Sigma_54_int_dom_ATP-bd_1"/>
</dbReference>
<proteinExistence type="predicted"/>
<dbReference type="InterPro" id="IPR027417">
    <property type="entry name" value="P-loop_NTPase"/>
</dbReference>
<feature type="domain" description="Sigma-54 factor interaction" evidence="12">
    <location>
        <begin position="206"/>
        <end position="435"/>
    </location>
</feature>